<accession>A0ACA9PNP8</accession>
<feature type="non-terminal residue" evidence="1">
    <location>
        <position position="1"/>
    </location>
</feature>
<reference evidence="1" key="1">
    <citation type="submission" date="2021-06" db="EMBL/GenBank/DDBJ databases">
        <authorList>
            <person name="Kallberg Y."/>
            <person name="Tangrot J."/>
            <person name="Rosling A."/>
        </authorList>
    </citation>
    <scope>NUCLEOTIDE SEQUENCE</scope>
    <source>
        <strain evidence="1">28 12/20/2015</strain>
    </source>
</reference>
<gene>
    <name evidence="1" type="ORF">SPELUC_LOCUS12030</name>
</gene>
<comment type="caution">
    <text evidence="1">The sequence shown here is derived from an EMBL/GenBank/DDBJ whole genome shotgun (WGS) entry which is preliminary data.</text>
</comment>
<protein>
    <submittedName>
        <fullName evidence="1">17425_t:CDS:1</fullName>
    </submittedName>
</protein>
<sequence>EEVIASQDEPTKTKFLRLARTHKNKKLRRDQKQTEMFHELDIDIPL</sequence>
<dbReference type="Proteomes" id="UP000789366">
    <property type="component" value="Unassembled WGS sequence"/>
</dbReference>
<evidence type="ECO:0000313" key="1">
    <source>
        <dbReference type="EMBL" id="CAG8714657.1"/>
    </source>
</evidence>
<dbReference type="EMBL" id="CAJVPW010027166">
    <property type="protein sequence ID" value="CAG8714657.1"/>
    <property type="molecule type" value="Genomic_DNA"/>
</dbReference>
<organism evidence="1 2">
    <name type="scientific">Cetraspora pellucida</name>
    <dbReference type="NCBI Taxonomy" id="1433469"/>
    <lineage>
        <taxon>Eukaryota</taxon>
        <taxon>Fungi</taxon>
        <taxon>Fungi incertae sedis</taxon>
        <taxon>Mucoromycota</taxon>
        <taxon>Glomeromycotina</taxon>
        <taxon>Glomeromycetes</taxon>
        <taxon>Diversisporales</taxon>
        <taxon>Gigasporaceae</taxon>
        <taxon>Cetraspora</taxon>
    </lineage>
</organism>
<feature type="non-terminal residue" evidence="1">
    <location>
        <position position="46"/>
    </location>
</feature>
<keyword evidence="2" id="KW-1185">Reference proteome</keyword>
<name>A0ACA9PNP8_9GLOM</name>
<proteinExistence type="predicted"/>
<evidence type="ECO:0000313" key="2">
    <source>
        <dbReference type="Proteomes" id="UP000789366"/>
    </source>
</evidence>